<keyword evidence="1" id="KW-0805">Transcription regulation</keyword>
<feature type="domain" description="HTH araC/xylS-type" evidence="4">
    <location>
        <begin position="187"/>
        <end position="285"/>
    </location>
</feature>
<dbReference type="PROSITE" id="PS01124">
    <property type="entry name" value="HTH_ARAC_FAMILY_2"/>
    <property type="match status" value="1"/>
</dbReference>
<reference evidence="6" key="1">
    <citation type="submission" date="2024-03" db="EMBL/GenBank/DDBJ databases">
        <title>Chitinophaga horti sp. nov., isolated from garden soil.</title>
        <authorList>
            <person name="Lee D.S."/>
            <person name="Han D.M."/>
            <person name="Baek J.H."/>
            <person name="Choi D.G."/>
            <person name="Jeon J.H."/>
            <person name="Jeon C.O."/>
        </authorList>
    </citation>
    <scope>NUCLEOTIDE SEQUENCE [LARGE SCALE GENOMIC DNA]</scope>
    <source>
        <strain evidence="6">GPA1</strain>
    </source>
</reference>
<dbReference type="InterPro" id="IPR009057">
    <property type="entry name" value="Homeodomain-like_sf"/>
</dbReference>
<evidence type="ECO:0000256" key="2">
    <source>
        <dbReference type="ARBA" id="ARBA00023125"/>
    </source>
</evidence>
<dbReference type="Gene3D" id="1.10.10.60">
    <property type="entry name" value="Homeodomain-like"/>
    <property type="match status" value="2"/>
</dbReference>
<dbReference type="Gene3D" id="2.60.120.10">
    <property type="entry name" value="Jelly Rolls"/>
    <property type="match status" value="1"/>
</dbReference>
<keyword evidence="2" id="KW-0238">DNA-binding</keyword>
<evidence type="ECO:0000259" key="4">
    <source>
        <dbReference type="PROSITE" id="PS01124"/>
    </source>
</evidence>
<sequence>MKPILIKVGAFADNQITIIERCDPYFNTPFHFHPECELVYVTESQGKRIVGDSIESFDVGDMVFLGPNIPHVWYNDEAYHRNDDSLKARSVVIYFPKDIFGDKFYGLPETKALTDLFHRAQRGMKIIGNTQEKLKDEILSLPRKEGLERIISLLEILKTLSETKDCYYLASTGYSHAYNVKDNHKIDEVFKYVMNNFSKEISLQDVASITNLSPQSFCRFFKNRTKKSFVQFLNEVRIGHACKRLTEEDWSIAEIAYSCGFKNLSNFNRFFKEIVGKTPKEYKNELRLKEAL</sequence>
<dbReference type="RefSeq" id="WP_341835100.1">
    <property type="nucleotide sequence ID" value="NZ_CP149822.1"/>
</dbReference>
<protein>
    <submittedName>
        <fullName evidence="5">AraC family transcriptional regulator</fullName>
    </submittedName>
</protein>
<dbReference type="PANTHER" id="PTHR43280:SF27">
    <property type="entry name" value="TRANSCRIPTIONAL REGULATOR MTLR"/>
    <property type="match status" value="1"/>
</dbReference>
<dbReference type="InterPro" id="IPR014710">
    <property type="entry name" value="RmlC-like_jellyroll"/>
</dbReference>
<dbReference type="InterPro" id="IPR020449">
    <property type="entry name" value="Tscrpt_reg_AraC-type_HTH"/>
</dbReference>
<dbReference type="InterPro" id="IPR011051">
    <property type="entry name" value="RmlC_Cupin_sf"/>
</dbReference>
<dbReference type="SUPFAM" id="SSF46689">
    <property type="entry name" value="Homeodomain-like"/>
    <property type="match status" value="1"/>
</dbReference>
<keyword evidence="6" id="KW-1185">Reference proteome</keyword>
<dbReference type="InterPro" id="IPR018062">
    <property type="entry name" value="HTH_AraC-typ_CS"/>
</dbReference>
<keyword evidence="3" id="KW-0804">Transcription</keyword>
<dbReference type="PRINTS" id="PR00032">
    <property type="entry name" value="HTHARAC"/>
</dbReference>
<evidence type="ECO:0000256" key="1">
    <source>
        <dbReference type="ARBA" id="ARBA00023015"/>
    </source>
</evidence>
<dbReference type="PROSITE" id="PS00041">
    <property type="entry name" value="HTH_ARAC_FAMILY_1"/>
    <property type="match status" value="1"/>
</dbReference>
<dbReference type="EMBL" id="CP149822">
    <property type="protein sequence ID" value="WZN40169.1"/>
    <property type="molecule type" value="Genomic_DNA"/>
</dbReference>
<organism evidence="5 6">
    <name type="scientific">Chitinophaga pollutisoli</name>
    <dbReference type="NCBI Taxonomy" id="3133966"/>
    <lineage>
        <taxon>Bacteria</taxon>
        <taxon>Pseudomonadati</taxon>
        <taxon>Bacteroidota</taxon>
        <taxon>Chitinophagia</taxon>
        <taxon>Chitinophagales</taxon>
        <taxon>Chitinophagaceae</taxon>
        <taxon>Chitinophaga</taxon>
    </lineage>
</organism>
<dbReference type="PANTHER" id="PTHR43280">
    <property type="entry name" value="ARAC-FAMILY TRANSCRIPTIONAL REGULATOR"/>
    <property type="match status" value="1"/>
</dbReference>
<dbReference type="Pfam" id="PF12833">
    <property type="entry name" value="HTH_18"/>
    <property type="match status" value="1"/>
</dbReference>
<dbReference type="CDD" id="cd06976">
    <property type="entry name" value="cupin_MtlR-like_N"/>
    <property type="match status" value="1"/>
</dbReference>
<evidence type="ECO:0000313" key="5">
    <source>
        <dbReference type="EMBL" id="WZN40169.1"/>
    </source>
</evidence>
<dbReference type="Proteomes" id="UP001485459">
    <property type="component" value="Chromosome"/>
</dbReference>
<dbReference type="SMART" id="SM00342">
    <property type="entry name" value="HTH_ARAC"/>
    <property type="match status" value="1"/>
</dbReference>
<gene>
    <name evidence="5" type="ORF">WJU16_19560</name>
</gene>
<dbReference type="SUPFAM" id="SSF51182">
    <property type="entry name" value="RmlC-like cupins"/>
    <property type="match status" value="1"/>
</dbReference>
<dbReference type="InterPro" id="IPR018060">
    <property type="entry name" value="HTH_AraC"/>
</dbReference>
<name>A0ABZ2YLA2_9BACT</name>
<proteinExistence type="predicted"/>
<evidence type="ECO:0000313" key="6">
    <source>
        <dbReference type="Proteomes" id="UP001485459"/>
    </source>
</evidence>
<evidence type="ECO:0000256" key="3">
    <source>
        <dbReference type="ARBA" id="ARBA00023163"/>
    </source>
</evidence>
<accession>A0ABZ2YLA2</accession>